<feature type="transmembrane region" description="Helical" evidence="1">
    <location>
        <begin position="157"/>
        <end position="177"/>
    </location>
</feature>
<accession>A0A382QS93</accession>
<organism evidence="2">
    <name type="scientific">marine metagenome</name>
    <dbReference type="NCBI Taxonomy" id="408172"/>
    <lineage>
        <taxon>unclassified sequences</taxon>
        <taxon>metagenomes</taxon>
        <taxon>ecological metagenomes</taxon>
    </lineage>
</organism>
<dbReference type="EMBL" id="UINC01116548">
    <property type="protein sequence ID" value="SVC88369.1"/>
    <property type="molecule type" value="Genomic_DNA"/>
</dbReference>
<sequence length="317" mass="37713">YKLLNNKNYFNIIIYGIVSIFLLSLWPISGAIFFGKTIYIIKKLIIDKVFEKKIFLLFTFILFAYIILNVDYLKLNLARDFHYTSLYSSFFYNYHFRTFFGSPILGGVYLITFSLLLIKNLKKIIFLNEKENIIIYIILSSYFLTLAYTLLRASIMSPKYVIFILPLILTWICIELEKIDKNKIIKIFLGFLTMLFCVLEINNSPIKRPPTNEALEIVKNDNSKYITTIESDVFNNYISTKKIFVEENFVLLDKNVKYPEYIKSFWFICLKNERFFVGKKGNLNFEKKCNNFNTNNNNFVEIKEIRINYFILKKFEN</sequence>
<dbReference type="AlphaFoldDB" id="A0A382QS93"/>
<feature type="transmembrane region" description="Helical" evidence="1">
    <location>
        <begin position="184"/>
        <end position="201"/>
    </location>
</feature>
<evidence type="ECO:0000256" key="1">
    <source>
        <dbReference type="SAM" id="Phobius"/>
    </source>
</evidence>
<feature type="transmembrane region" description="Helical" evidence="1">
    <location>
        <begin position="133"/>
        <end position="151"/>
    </location>
</feature>
<feature type="non-terminal residue" evidence="2">
    <location>
        <position position="1"/>
    </location>
</feature>
<name>A0A382QS93_9ZZZZ</name>
<protein>
    <recommendedName>
        <fullName evidence="3">Glycosyltransferase RgtA/B/C/D-like domain-containing protein</fullName>
    </recommendedName>
</protein>
<feature type="transmembrane region" description="Helical" evidence="1">
    <location>
        <begin position="12"/>
        <end position="34"/>
    </location>
</feature>
<keyword evidence="1" id="KW-1133">Transmembrane helix</keyword>
<keyword evidence="1" id="KW-0472">Membrane</keyword>
<keyword evidence="1" id="KW-0812">Transmembrane</keyword>
<evidence type="ECO:0000313" key="2">
    <source>
        <dbReference type="EMBL" id="SVC88369.1"/>
    </source>
</evidence>
<reference evidence="2" key="1">
    <citation type="submission" date="2018-05" db="EMBL/GenBank/DDBJ databases">
        <authorList>
            <person name="Lanie J.A."/>
            <person name="Ng W.-L."/>
            <person name="Kazmierczak K.M."/>
            <person name="Andrzejewski T.M."/>
            <person name="Davidsen T.M."/>
            <person name="Wayne K.J."/>
            <person name="Tettelin H."/>
            <person name="Glass J.I."/>
            <person name="Rusch D."/>
            <person name="Podicherti R."/>
            <person name="Tsui H.-C.T."/>
            <person name="Winkler M.E."/>
        </authorList>
    </citation>
    <scope>NUCLEOTIDE SEQUENCE</scope>
</reference>
<feature type="transmembrane region" description="Helical" evidence="1">
    <location>
        <begin position="94"/>
        <end position="121"/>
    </location>
</feature>
<feature type="transmembrane region" description="Helical" evidence="1">
    <location>
        <begin position="54"/>
        <end position="74"/>
    </location>
</feature>
<evidence type="ECO:0008006" key="3">
    <source>
        <dbReference type="Google" id="ProtNLM"/>
    </source>
</evidence>
<gene>
    <name evidence="2" type="ORF">METZ01_LOCUS341223</name>
</gene>
<proteinExistence type="predicted"/>